<dbReference type="eggNOG" id="COG2207">
    <property type="taxonomic scope" value="Bacteria"/>
</dbReference>
<dbReference type="InterPro" id="IPR009057">
    <property type="entry name" value="Homeodomain-like_sf"/>
</dbReference>
<proteinExistence type="predicted"/>
<evidence type="ECO:0000256" key="2">
    <source>
        <dbReference type="ARBA" id="ARBA00023125"/>
    </source>
</evidence>
<dbReference type="PRINTS" id="PR00032">
    <property type="entry name" value="HTHARAC"/>
</dbReference>
<keyword evidence="6" id="KW-1185">Reference proteome</keyword>
<name>C6LHX0_9FIRM</name>
<dbReference type="PROSITE" id="PS00041">
    <property type="entry name" value="HTH_ARAC_FAMILY_1"/>
    <property type="match status" value="1"/>
</dbReference>
<keyword evidence="2" id="KW-0238">DNA-binding</keyword>
<comment type="caution">
    <text evidence="5">The sequence shown here is derived from an EMBL/GenBank/DDBJ whole genome shotgun (WGS) entry which is preliminary data.</text>
</comment>
<dbReference type="GO" id="GO:0043565">
    <property type="term" value="F:sequence-specific DNA binding"/>
    <property type="evidence" value="ECO:0007669"/>
    <property type="project" value="InterPro"/>
</dbReference>
<gene>
    <name evidence="5" type="ORF">BRYFOR_08234</name>
</gene>
<organism evidence="5 6">
    <name type="scientific">Marvinbryantia formatexigens DSM 14469</name>
    <dbReference type="NCBI Taxonomy" id="478749"/>
    <lineage>
        <taxon>Bacteria</taxon>
        <taxon>Bacillati</taxon>
        <taxon>Bacillota</taxon>
        <taxon>Clostridia</taxon>
        <taxon>Lachnospirales</taxon>
        <taxon>Lachnospiraceae</taxon>
        <taxon>Marvinbryantia</taxon>
    </lineage>
</organism>
<dbReference type="PROSITE" id="PS01124">
    <property type="entry name" value="HTH_ARAC_FAMILY_2"/>
    <property type="match status" value="1"/>
</dbReference>
<dbReference type="Gene3D" id="1.10.10.60">
    <property type="entry name" value="Homeodomain-like"/>
    <property type="match status" value="2"/>
</dbReference>
<dbReference type="RefSeq" id="WP_006863018.1">
    <property type="nucleotide sequence ID" value="NZ_ACCL02000015.1"/>
</dbReference>
<dbReference type="PANTHER" id="PTHR43280">
    <property type="entry name" value="ARAC-FAMILY TRANSCRIPTIONAL REGULATOR"/>
    <property type="match status" value="1"/>
</dbReference>
<dbReference type="SUPFAM" id="SSF46689">
    <property type="entry name" value="Homeodomain-like"/>
    <property type="match status" value="2"/>
</dbReference>
<dbReference type="Pfam" id="PF12833">
    <property type="entry name" value="HTH_18"/>
    <property type="match status" value="1"/>
</dbReference>
<dbReference type="EMBL" id="ACCL02000015">
    <property type="protein sequence ID" value="EET59860.1"/>
    <property type="molecule type" value="Genomic_DNA"/>
</dbReference>
<dbReference type="STRING" id="168384.SAMN05660368_03850"/>
<accession>C6LHX0</accession>
<evidence type="ECO:0000256" key="3">
    <source>
        <dbReference type="ARBA" id="ARBA00023163"/>
    </source>
</evidence>
<dbReference type="GO" id="GO:0003700">
    <property type="term" value="F:DNA-binding transcription factor activity"/>
    <property type="evidence" value="ECO:0007669"/>
    <property type="project" value="InterPro"/>
</dbReference>
<dbReference type="InterPro" id="IPR020449">
    <property type="entry name" value="Tscrpt_reg_AraC-type_HTH"/>
</dbReference>
<dbReference type="OrthoDB" id="2032459at2"/>
<reference evidence="5" key="1">
    <citation type="submission" date="2009-07" db="EMBL/GenBank/DDBJ databases">
        <authorList>
            <person name="Weinstock G."/>
            <person name="Sodergren E."/>
            <person name="Clifton S."/>
            <person name="Fulton L."/>
            <person name="Fulton B."/>
            <person name="Courtney L."/>
            <person name="Fronick C."/>
            <person name="Harrison M."/>
            <person name="Strong C."/>
            <person name="Farmer C."/>
            <person name="Delahaunty K."/>
            <person name="Markovic C."/>
            <person name="Hall O."/>
            <person name="Minx P."/>
            <person name="Tomlinson C."/>
            <person name="Mitreva M."/>
            <person name="Nelson J."/>
            <person name="Hou S."/>
            <person name="Wollam A."/>
            <person name="Pepin K.H."/>
            <person name="Johnson M."/>
            <person name="Bhonagiri V."/>
            <person name="Nash W.E."/>
            <person name="Warren W."/>
            <person name="Chinwalla A."/>
            <person name="Mardis E.R."/>
            <person name="Wilson R.K."/>
        </authorList>
    </citation>
    <scope>NUCLEOTIDE SEQUENCE [LARGE SCALE GENOMIC DNA]</scope>
    <source>
        <strain evidence="5">DSM 14469</strain>
    </source>
</reference>
<dbReference type="PANTHER" id="PTHR43280:SF34">
    <property type="entry name" value="ARAC-FAMILY TRANSCRIPTIONAL REGULATOR"/>
    <property type="match status" value="1"/>
</dbReference>
<dbReference type="Proteomes" id="UP000005561">
    <property type="component" value="Unassembled WGS sequence"/>
</dbReference>
<evidence type="ECO:0000313" key="6">
    <source>
        <dbReference type="Proteomes" id="UP000005561"/>
    </source>
</evidence>
<keyword evidence="3" id="KW-0804">Transcription</keyword>
<sequence length="399" mass="46892">METETRLSLFRDMISCCHNLYLWTYDSAFHLITSNCPEQAIIDNLFVMNRSRDDFIRQIAEQDTPVIYTNEMGLMWVMTPYFLDNELLRFYILGPFFVDDIPPKSLEAQLNKHNLSVPLRQEFMLFLHKLPVISLSRIFEYAIMLYFCITEKKITVSTLRYHENTRKINGEFIQRESMDAHGTYKGEQEMLRMVREGDLNYQSHMNKMSITGHLGKLSNGDPLRQMKNAVLVCITLFSRAAIEGGLTPEVSYTLTDHYFQSVEACTAITDLVEIAHTMQDDFIQRVHRCRTSSLSQPVRACCEYISLHLEDRLSLSMLARQTGYTENYLSKKFKRETSLTPNEYIRRQRLEQAAFLLRTTQDDVQNISERLQFCSQSYFADHFRRYFGVTPTEYRKQKM</sequence>
<feature type="domain" description="HTH araC/xylS-type" evidence="4">
    <location>
        <begin position="299"/>
        <end position="397"/>
    </location>
</feature>
<evidence type="ECO:0000256" key="1">
    <source>
        <dbReference type="ARBA" id="ARBA00023015"/>
    </source>
</evidence>
<dbReference type="SMART" id="SM00342">
    <property type="entry name" value="HTH_ARAC"/>
    <property type="match status" value="1"/>
</dbReference>
<dbReference type="AlphaFoldDB" id="C6LHX0"/>
<keyword evidence="1" id="KW-0805">Transcription regulation</keyword>
<protein>
    <submittedName>
        <fullName evidence="5">Transcriptional regulator, AraC family</fullName>
    </submittedName>
</protein>
<evidence type="ECO:0000259" key="4">
    <source>
        <dbReference type="PROSITE" id="PS01124"/>
    </source>
</evidence>
<dbReference type="InterPro" id="IPR018062">
    <property type="entry name" value="HTH_AraC-typ_CS"/>
</dbReference>
<dbReference type="InterPro" id="IPR018060">
    <property type="entry name" value="HTH_AraC"/>
</dbReference>
<evidence type="ECO:0000313" key="5">
    <source>
        <dbReference type="EMBL" id="EET59860.1"/>
    </source>
</evidence>